<dbReference type="Proteomes" id="UP001218638">
    <property type="component" value="Chromosome"/>
</dbReference>
<dbReference type="InterPro" id="IPR003743">
    <property type="entry name" value="Zf-RING_7"/>
</dbReference>
<proteinExistence type="predicted"/>
<dbReference type="InterPro" id="IPR056003">
    <property type="entry name" value="CT398_CC_hairpin"/>
</dbReference>
<keyword evidence="5" id="KW-1185">Reference proteome</keyword>
<organism evidence="4 5">
    <name type="scientific">Synoicihabitans lomoniglobus</name>
    <dbReference type="NCBI Taxonomy" id="2909285"/>
    <lineage>
        <taxon>Bacteria</taxon>
        <taxon>Pseudomonadati</taxon>
        <taxon>Verrucomicrobiota</taxon>
        <taxon>Opitutia</taxon>
        <taxon>Opitutales</taxon>
        <taxon>Opitutaceae</taxon>
        <taxon>Synoicihabitans</taxon>
    </lineage>
</organism>
<gene>
    <name evidence="4" type="ORF">PXH66_01105</name>
</gene>
<feature type="domain" description="C4-type zinc ribbon" evidence="2">
    <location>
        <begin position="199"/>
        <end position="230"/>
    </location>
</feature>
<dbReference type="Pfam" id="PF24481">
    <property type="entry name" value="CT398_CC"/>
    <property type="match status" value="1"/>
</dbReference>
<dbReference type="EMBL" id="CP119075">
    <property type="protein sequence ID" value="WED65446.1"/>
    <property type="molecule type" value="Genomic_DNA"/>
</dbReference>
<name>A0AAE9ZWC0_9BACT</name>
<protein>
    <submittedName>
        <fullName evidence="4">C4-type zinc ribbon domain-containing protein</fullName>
    </submittedName>
</protein>
<sequence length="235" mass="26144">MRHPAIEPLLILQDREQSRRALQQQLDMIPGDVARVQAKIDAEKQAIDAAKNEWRELESKKKLLETEIGSAEEKLAKYRTQQSLVKKNDEYQALGHEIETMSAKVSGMEEQELEIMYAIDAAKSRFAAAETELKTNIADHESKLATLAQRKTSLASELAAAEGEVSTAREPISEKFLRVFDRIAERQFPACAAVVGGNCGGCHLKVSGENESVARKGEELATCDQCGRIIWWETS</sequence>
<feature type="coiled-coil region" evidence="1">
    <location>
        <begin position="33"/>
        <end position="81"/>
    </location>
</feature>
<evidence type="ECO:0000256" key="1">
    <source>
        <dbReference type="SAM" id="Coils"/>
    </source>
</evidence>
<accession>A0AAE9ZWC0</accession>
<dbReference type="PANTHER" id="PTHR39082:SF1">
    <property type="entry name" value="SCAVENGER RECEPTOR CLASS A MEMBER 3"/>
    <property type="match status" value="1"/>
</dbReference>
<dbReference type="AlphaFoldDB" id="A0AAE9ZWC0"/>
<dbReference type="Pfam" id="PF02591">
    <property type="entry name" value="Zn_ribbon_9"/>
    <property type="match status" value="1"/>
</dbReference>
<dbReference type="PANTHER" id="PTHR39082">
    <property type="entry name" value="PHOSPHOLIPASE C-BETA-2-RELATED"/>
    <property type="match status" value="1"/>
</dbReference>
<reference evidence="4" key="1">
    <citation type="submission" date="2023-03" db="EMBL/GenBank/DDBJ databases">
        <title>Lomoglobus Profundus gen. nov., sp. nov., a novel member of the phylum Verrucomicrobia, isolated from deep-marine sediment of South China Sea.</title>
        <authorList>
            <person name="Ahmad T."/>
            <person name="Ishaq S.E."/>
            <person name="Wang F."/>
        </authorList>
    </citation>
    <scope>NUCLEOTIDE SEQUENCE</scope>
    <source>
        <strain evidence="4">LMO-M01</strain>
    </source>
</reference>
<evidence type="ECO:0000259" key="2">
    <source>
        <dbReference type="Pfam" id="PF02591"/>
    </source>
</evidence>
<feature type="coiled-coil region" evidence="1">
    <location>
        <begin position="130"/>
        <end position="164"/>
    </location>
</feature>
<evidence type="ECO:0000259" key="3">
    <source>
        <dbReference type="Pfam" id="PF24481"/>
    </source>
</evidence>
<evidence type="ECO:0000313" key="5">
    <source>
        <dbReference type="Proteomes" id="UP001218638"/>
    </source>
</evidence>
<keyword evidence="1" id="KW-0175">Coiled coil</keyword>
<dbReference type="Gene3D" id="1.10.287.1490">
    <property type="match status" value="1"/>
</dbReference>
<dbReference type="KEGG" id="slom:PXH66_01105"/>
<dbReference type="RefSeq" id="WP_330929395.1">
    <property type="nucleotide sequence ID" value="NZ_CP119075.1"/>
</dbReference>
<evidence type="ECO:0000313" key="4">
    <source>
        <dbReference type="EMBL" id="WED65446.1"/>
    </source>
</evidence>
<dbReference type="InterPro" id="IPR052376">
    <property type="entry name" value="Oxidative_Scav/Glycosyltrans"/>
</dbReference>
<feature type="domain" description="CT398-like coiled coil hairpin" evidence="3">
    <location>
        <begin position="32"/>
        <end position="186"/>
    </location>
</feature>